<reference evidence="2" key="1">
    <citation type="journal article" date="2023" name="Nat. Plants">
        <title>Single-cell RNA sequencing provides a high-resolution roadmap for understanding the multicellular compartmentation of specialized metabolism.</title>
        <authorList>
            <person name="Sun S."/>
            <person name="Shen X."/>
            <person name="Li Y."/>
            <person name="Li Y."/>
            <person name="Wang S."/>
            <person name="Li R."/>
            <person name="Zhang H."/>
            <person name="Shen G."/>
            <person name="Guo B."/>
            <person name="Wei J."/>
            <person name="Xu J."/>
            <person name="St-Pierre B."/>
            <person name="Chen S."/>
            <person name="Sun C."/>
        </authorList>
    </citation>
    <scope>NUCLEOTIDE SEQUENCE [LARGE SCALE GENOMIC DNA]</scope>
</reference>
<name>A0ACC0AU35_CATRO</name>
<dbReference type="Proteomes" id="UP001060085">
    <property type="component" value="Linkage Group LG05"/>
</dbReference>
<evidence type="ECO:0000313" key="1">
    <source>
        <dbReference type="EMBL" id="KAI5662971.1"/>
    </source>
</evidence>
<keyword evidence="2" id="KW-1185">Reference proteome</keyword>
<gene>
    <name evidence="1" type="ORF">M9H77_22294</name>
</gene>
<organism evidence="1 2">
    <name type="scientific">Catharanthus roseus</name>
    <name type="common">Madagascar periwinkle</name>
    <name type="synonym">Vinca rosea</name>
    <dbReference type="NCBI Taxonomy" id="4058"/>
    <lineage>
        <taxon>Eukaryota</taxon>
        <taxon>Viridiplantae</taxon>
        <taxon>Streptophyta</taxon>
        <taxon>Embryophyta</taxon>
        <taxon>Tracheophyta</taxon>
        <taxon>Spermatophyta</taxon>
        <taxon>Magnoliopsida</taxon>
        <taxon>eudicotyledons</taxon>
        <taxon>Gunneridae</taxon>
        <taxon>Pentapetalae</taxon>
        <taxon>asterids</taxon>
        <taxon>lamiids</taxon>
        <taxon>Gentianales</taxon>
        <taxon>Apocynaceae</taxon>
        <taxon>Rauvolfioideae</taxon>
        <taxon>Vinceae</taxon>
        <taxon>Catharanthinae</taxon>
        <taxon>Catharanthus</taxon>
    </lineage>
</organism>
<protein>
    <submittedName>
        <fullName evidence="1">Uncharacterized protein</fullName>
    </submittedName>
</protein>
<evidence type="ECO:0000313" key="2">
    <source>
        <dbReference type="Proteomes" id="UP001060085"/>
    </source>
</evidence>
<sequence>MARPEDGGWKSEDRRMEELDLDSFLQSHRVIDFGDGEDDQQSFSVNHRTVDEILLLNESSSSSSVGSPSPVSSPCASSTASPRHPSSSSYSLFQSKQIDHHDNDKTHTSSSNYKPQFDLSQAHSLSHSLSLDSKFNSPAVFGSASKTTDLPSFSSSSRASTTTLLLPPLFSAVRTNAKPGAALAAAAAASRSIPTPHAAAIKSSRTSSAASFVRGFDDSRSSTAVAVADDYTAASGVSDEAGAADDKCSRVIEEKHDGPGKFSAREGNWAREESTGESAEAFHCKENQHMDATAFSLPVTGEQRSDSPDKVLSTCHPAIPFDSHAQDEKDLYFDENSDVALENEGEQFQSSSFDKEAYDEDAQFSSDYRTDKVEMVPLADPDGGKMVREDKIVSMDGNNDENNAIPQSGHDVYDISSQEEIDEIVQDAALRWESKTGFSKIEKNSQASLSPLELAEESEKKQAFTGIHLEEGAAAQPMRLEGVRRGSTVLGYFDVNANNAITRTISSPAVQREHGFPQVLAVHGNYIAVGMSKGVIIVAPSKYQPYQSDNMDTKMLMLGLQGDRSYVPVTSMCFNQQGDLLFAGYGNGHFSVWDVQKASVLKVITDLHKAPLVHLLYMGQDSQVTRQFNVVTGDNKGLVKLTRFNVLPFLNRISYSSTTELLNETTPTVVCAAPLLSWDYHGGTLVTAQGSAAVSTSSIGSMMGGVIGGDSSWKNSSLVHEGVAVFVTHQAALVAKVSPTVEPYAQILRPEGVGEGSIPYAAWKLISESQLSFSESSERYALLAIAWDQKVQVAKLVKSELKVYGKWTLESPAVGVAWLDDQMLVVLTSVGQLCLFAKDGNMIHQTSFAVEGCRGDDLMSYHTYFNNTYGNPERAHHNCIAVRGASIYVLGPSRLVVLRLLPWKERIEVLRRAGDWMGALNMAMTLYDGQAHGVIDLPRSLYDVQETVMPYLVELLLSYVDEVFSYIQVASGNQVGDSDQSDDSNSSSYSDNPDIKEQYIRVGGVAVEFCVHIKRTDILFDEIFSKFCASKHKGIFCEPVSNITNILNLIYFLILPT</sequence>
<proteinExistence type="predicted"/>
<accession>A0ACC0AU35</accession>
<dbReference type="EMBL" id="CM044705">
    <property type="protein sequence ID" value="KAI5662971.1"/>
    <property type="molecule type" value="Genomic_DNA"/>
</dbReference>
<comment type="caution">
    <text evidence="1">The sequence shown here is derived from an EMBL/GenBank/DDBJ whole genome shotgun (WGS) entry which is preliminary data.</text>
</comment>